<dbReference type="CDD" id="cd12113">
    <property type="entry name" value="PHP_PolIIIA_DnaE3"/>
    <property type="match status" value="1"/>
</dbReference>
<dbReference type="Pfam" id="PF07733">
    <property type="entry name" value="DNA_pol3_alpha"/>
    <property type="match status" value="1"/>
</dbReference>
<dbReference type="InterPro" id="IPR016195">
    <property type="entry name" value="Pol/histidinol_Pase-like"/>
</dbReference>
<dbReference type="Proteomes" id="UP000030101">
    <property type="component" value="Unassembled WGS sequence"/>
</dbReference>
<keyword evidence="5" id="KW-0235">DNA replication</keyword>
<keyword evidence="3" id="KW-0808">Transferase</keyword>
<evidence type="ECO:0000256" key="4">
    <source>
        <dbReference type="ARBA" id="ARBA00022695"/>
    </source>
</evidence>
<evidence type="ECO:0000256" key="6">
    <source>
        <dbReference type="ARBA" id="ARBA00022932"/>
    </source>
</evidence>
<organism evidence="9 10">
    <name type="scientific">Porphyromonas canoris</name>
    <dbReference type="NCBI Taxonomy" id="36875"/>
    <lineage>
        <taxon>Bacteria</taxon>
        <taxon>Pseudomonadati</taxon>
        <taxon>Bacteroidota</taxon>
        <taxon>Bacteroidia</taxon>
        <taxon>Bacteroidales</taxon>
        <taxon>Porphyromonadaceae</taxon>
        <taxon>Porphyromonas</taxon>
    </lineage>
</organism>
<dbReference type="PANTHER" id="PTHR32294">
    <property type="entry name" value="DNA POLYMERASE III SUBUNIT ALPHA"/>
    <property type="match status" value="1"/>
</dbReference>
<dbReference type="InterPro" id="IPR004013">
    <property type="entry name" value="PHP_dom"/>
</dbReference>
<feature type="domain" description="Polymerase/histidinol phosphatase N-terminal" evidence="8">
    <location>
        <begin position="5"/>
        <end position="110"/>
    </location>
</feature>
<dbReference type="CDD" id="cd04485">
    <property type="entry name" value="DnaE_OBF"/>
    <property type="match status" value="1"/>
</dbReference>
<dbReference type="PANTHER" id="PTHR32294:SF0">
    <property type="entry name" value="DNA POLYMERASE III SUBUNIT ALPHA"/>
    <property type="match status" value="1"/>
</dbReference>
<dbReference type="SUPFAM" id="SSF89550">
    <property type="entry name" value="PHP domain-like"/>
    <property type="match status" value="1"/>
</dbReference>
<dbReference type="InterPro" id="IPR004805">
    <property type="entry name" value="DnaE2/DnaE/PolC"/>
</dbReference>
<evidence type="ECO:0000256" key="3">
    <source>
        <dbReference type="ARBA" id="ARBA00022679"/>
    </source>
</evidence>
<dbReference type="RefSeq" id="WP_036792886.1">
    <property type="nucleotide sequence ID" value="NZ_JQZV01000013.1"/>
</dbReference>
<dbReference type="InterPro" id="IPR003141">
    <property type="entry name" value="Pol/His_phosphatase_N"/>
</dbReference>
<evidence type="ECO:0000256" key="7">
    <source>
        <dbReference type="ARBA" id="ARBA00049244"/>
    </source>
</evidence>
<evidence type="ECO:0000256" key="2">
    <source>
        <dbReference type="ARBA" id="ARBA00019114"/>
    </source>
</evidence>
<dbReference type="Pfam" id="PF17657">
    <property type="entry name" value="DNA_pol3_finger"/>
    <property type="match status" value="1"/>
</dbReference>
<evidence type="ECO:0000256" key="1">
    <source>
        <dbReference type="ARBA" id="ARBA00012417"/>
    </source>
</evidence>
<dbReference type="Pfam" id="PF02811">
    <property type="entry name" value="PHP"/>
    <property type="match status" value="1"/>
</dbReference>
<dbReference type="InterPro" id="IPR041931">
    <property type="entry name" value="DNA_pol3_alpha_thumb_dom"/>
</dbReference>
<dbReference type="SMART" id="SM00481">
    <property type="entry name" value="POLIIIAc"/>
    <property type="match status" value="1"/>
</dbReference>
<keyword evidence="6" id="KW-0239">DNA-directed DNA polymerase</keyword>
<evidence type="ECO:0000259" key="8">
    <source>
        <dbReference type="SMART" id="SM00481"/>
    </source>
</evidence>
<keyword evidence="10" id="KW-1185">Reference proteome</keyword>
<dbReference type="InterPro" id="IPR029460">
    <property type="entry name" value="DNAPol_HHH"/>
</dbReference>
<accession>A0ABR4XLE5</accession>
<evidence type="ECO:0000313" key="9">
    <source>
        <dbReference type="EMBL" id="KGN92206.1"/>
    </source>
</evidence>
<dbReference type="Gene3D" id="3.20.20.140">
    <property type="entry name" value="Metal-dependent hydrolases"/>
    <property type="match status" value="1"/>
</dbReference>
<name>A0ABR4XLE5_9PORP</name>
<dbReference type="Pfam" id="PF14579">
    <property type="entry name" value="HHH_6"/>
    <property type="match status" value="1"/>
</dbReference>
<proteinExistence type="predicted"/>
<dbReference type="InterPro" id="IPR011708">
    <property type="entry name" value="DNA_pol3_alpha_NTPase_dom"/>
</dbReference>
<sequence>MYPFTHLHVHSFYSTLDGLSSIPQLVEAAREDGQRGLALTDHGNMFGIKEFYNHVQKINSPINKNIKNLKEQLNDAISNGGDVANIESQIAEEKKKLFVPIFGCECYCARRGRLSKQNNEFDRSGYHLIVLAKNKVGYNNLIKMVSISYSEGKYHRPRIDKELLEKYHEGLIISSACLGGEIPRLIAQDKLQEAEESIRWFKNIFGDDYYLELQRHKTDDPTADRTTFLRQESVNKHILDLARKVGVKVIATNDVHFAREENAEAHDRLICVSMGKLLDDPNRLRYTKQEWLKTQAQMSEIFQDIPFVLTNTQEILDKVEIYSIDNPPLMPHFPIPENFRDADDYLRHLTYVGAQKRYGENLSEELKERLEFELNTIKNMGYPGYFLIVQDFIAAGRAMGVAVGPGRGSAAGSAVAYCLGITNIDPIKYDLLFERFLNPDRISLPDIDIDFDDDGRFEVIKWVTEKYGVENVAHIITFQTMASKSAIKDVARVTNVSIAESNHLAKLIPARLPDVKKIDITASLKHVPELAEIYGKGDKKIRETLDYAIQLEGTVRSTGIHACGIIIGQSPISDVVPIATSYDKEIDEEILVTQYEGNIIEETGLIKMDFLGLKTLSIIKEGLRNIKSRHGIDIDIDAIPLDDAKTFELFCKGNTSAVFQFESAGMQKYMKELRPSRFEDLIAMNALYRPGPMDYIPSFIKRKHGEEEISYDLPCMERYLANTYGITVYQEQVMLLSREIADFTRGQSDELRKAMGKKIIEKMMTLKDKFMAGGSAKGYPNQTLEKIWADWEKFASYAFNKSHSTCYAYLAYQTAYLKAHYPPEFMAGVLSRNVNNATEVTKYIDECQKLGIQVLCPDVNESDHKFTVNKDGNIRYGLEAIKGMPKSAVHAIVSEREANGPFTDIYNFFERVNLSACTRKALESIVYSGGFDSFSNYSREDFVVPEVPGDEDTFLLKLFRYGQKVQQDKHSMQLSLFGDSDFQEMAKPCLNSHPPKWSDIERLKKERELLGISISASPLDKYAITIKHFCNSSILDLNHVDEFVGKEMTMAGVVTGFRQAYTKKGQLCGFIKVQDFEGEGEIALFGDSFPKFSSYGVEGMYIYAQIRVDVPHYRSENKKPFVNIVNITSLDNIHDNLKYDLEIEIPITNLTEEIVAEIGDLLAVCEEGDTNIYFHFVDSIAEVRLKMQVERPLNISVDLLDYLTEAELKFTLAQK</sequence>
<dbReference type="Gene3D" id="1.10.150.870">
    <property type="match status" value="1"/>
</dbReference>
<gene>
    <name evidence="9" type="ORF">HQ43_09310</name>
</gene>
<dbReference type="InterPro" id="IPR040982">
    <property type="entry name" value="DNA_pol3_finger"/>
</dbReference>
<dbReference type="NCBIfam" id="NF004226">
    <property type="entry name" value="PRK05673.1"/>
    <property type="match status" value="1"/>
</dbReference>
<protein>
    <recommendedName>
        <fullName evidence="2">DNA polymerase III subunit alpha</fullName>
        <ecNumber evidence="1">2.7.7.7</ecNumber>
    </recommendedName>
</protein>
<dbReference type="EC" id="2.7.7.7" evidence="1"/>
<dbReference type="Gene3D" id="1.10.10.1600">
    <property type="entry name" value="Bacterial DNA polymerase III alpha subunit, thumb domain"/>
    <property type="match status" value="1"/>
</dbReference>
<dbReference type="EMBL" id="JQZV01000013">
    <property type="protein sequence ID" value="KGN92206.1"/>
    <property type="molecule type" value="Genomic_DNA"/>
</dbReference>
<evidence type="ECO:0000313" key="10">
    <source>
        <dbReference type="Proteomes" id="UP000030101"/>
    </source>
</evidence>
<keyword evidence="4" id="KW-0548">Nucleotidyltransferase</keyword>
<comment type="catalytic activity">
    <reaction evidence="7">
        <text>DNA(n) + a 2'-deoxyribonucleoside 5'-triphosphate = DNA(n+1) + diphosphate</text>
        <dbReference type="Rhea" id="RHEA:22508"/>
        <dbReference type="Rhea" id="RHEA-COMP:17339"/>
        <dbReference type="Rhea" id="RHEA-COMP:17340"/>
        <dbReference type="ChEBI" id="CHEBI:33019"/>
        <dbReference type="ChEBI" id="CHEBI:61560"/>
        <dbReference type="ChEBI" id="CHEBI:173112"/>
        <dbReference type="EC" id="2.7.7.7"/>
    </reaction>
</comment>
<dbReference type="NCBIfam" id="TIGR00594">
    <property type="entry name" value="polc"/>
    <property type="match status" value="1"/>
</dbReference>
<comment type="caution">
    <text evidence="9">The sequence shown here is derived from an EMBL/GenBank/DDBJ whole genome shotgun (WGS) entry which is preliminary data.</text>
</comment>
<evidence type="ECO:0000256" key="5">
    <source>
        <dbReference type="ARBA" id="ARBA00022705"/>
    </source>
</evidence>
<reference evidence="9 10" key="1">
    <citation type="submission" date="2014-08" db="EMBL/GenBank/DDBJ databases">
        <title>Porphyromonas canoris strain:OH2762 Genome sequencing.</title>
        <authorList>
            <person name="Wallis C."/>
            <person name="Deusch O."/>
            <person name="O'Flynn C."/>
            <person name="Davis I."/>
            <person name="Jospin G."/>
            <person name="Darling A.E."/>
            <person name="Coil D.A."/>
            <person name="Alexiev A."/>
            <person name="Horsfall A."/>
            <person name="Kirkwood N."/>
            <person name="Harris S."/>
            <person name="Eisen J.A."/>
        </authorList>
    </citation>
    <scope>NUCLEOTIDE SEQUENCE [LARGE SCALE GENOMIC DNA]</scope>
    <source>
        <strain evidence="10">COT-108 OH2762</strain>
    </source>
</reference>